<dbReference type="Gene3D" id="3.40.50.10330">
    <property type="entry name" value="Probable inorganic polyphosphate/atp-NAD kinase, domain 1"/>
    <property type="match status" value="1"/>
</dbReference>
<evidence type="ECO:0000256" key="1">
    <source>
        <dbReference type="SAM" id="MobiDB-lite"/>
    </source>
</evidence>
<dbReference type="RefSeq" id="WP_203414050.1">
    <property type="nucleotide sequence ID" value="NZ_CP060244.1"/>
</dbReference>
<dbReference type="GO" id="GO:0016301">
    <property type="term" value="F:kinase activity"/>
    <property type="evidence" value="ECO:0007669"/>
    <property type="project" value="UniProtKB-KW"/>
</dbReference>
<feature type="domain" description="DAGKc" evidence="2">
    <location>
        <begin position="45"/>
        <end position="135"/>
    </location>
</feature>
<dbReference type="EMBL" id="CP060244">
    <property type="protein sequence ID" value="QNT77610.1"/>
    <property type="molecule type" value="Genomic_DNA"/>
</dbReference>
<protein>
    <submittedName>
        <fullName evidence="3">Diacylglycerol kinase catalytic domain protein</fullName>
    </submittedName>
</protein>
<evidence type="ECO:0000259" key="2">
    <source>
        <dbReference type="PROSITE" id="PS50146"/>
    </source>
</evidence>
<dbReference type="PROSITE" id="PS50146">
    <property type="entry name" value="DAGK"/>
    <property type="match status" value="1"/>
</dbReference>
<sequence>MSSNFALIRNPRSRKNVNDPDNFRKEAQDYLGKWFVEPPSRESIIEAVQDMSRQEVDCIAVDGGDGTVSDVLTAIYHAYDDEALPAVAILPSGNTNLIASDVGFGQRGLSALKRLEELCENKTMRYNVRRRHALGVRWSDPARPAVLGMFHGMAAYTRAIEIAHKPAILDHFSHEMAVAITLASAFGKLIFRKTRDEWMKGEKVFMAKNQENGQEDYCFLFLSTTLNQLTKSIWPFWNEKEGGIHYLKVKDHPPHLLAASAALLTGRSPAWLRKNRHYDSGTAHQITLKMSHDFVLDGEVMESGADGITHLFSGPLFDFIQA</sequence>
<name>A0A7H1NPA0_9PROT</name>
<keyword evidence="4" id="KW-1185">Reference proteome</keyword>
<reference evidence="3 4" key="1">
    <citation type="submission" date="2020-08" db="EMBL/GenBank/DDBJ databases">
        <title>Complete genome sequence of Entomobacter blattae G55GP.</title>
        <authorList>
            <person name="Poehlein A."/>
            <person name="Guzman J."/>
            <person name="Daniel R."/>
            <person name="Vilcinskas A."/>
        </authorList>
    </citation>
    <scope>NUCLEOTIDE SEQUENCE [LARGE SCALE GENOMIC DNA]</scope>
    <source>
        <strain evidence="3 4">G55GP</strain>
    </source>
</reference>
<keyword evidence="3" id="KW-0418">Kinase</keyword>
<feature type="region of interest" description="Disordered" evidence="1">
    <location>
        <begin position="1"/>
        <end position="21"/>
    </location>
</feature>
<dbReference type="InterPro" id="IPR016064">
    <property type="entry name" value="NAD/diacylglycerol_kinase_sf"/>
</dbReference>
<dbReference type="InterPro" id="IPR017438">
    <property type="entry name" value="ATP-NAD_kinase_N"/>
</dbReference>
<keyword evidence="3" id="KW-0808">Transferase</keyword>
<dbReference type="Pfam" id="PF00781">
    <property type="entry name" value="DAGK_cat"/>
    <property type="match status" value="1"/>
</dbReference>
<evidence type="ECO:0000313" key="3">
    <source>
        <dbReference type="EMBL" id="QNT77610.1"/>
    </source>
</evidence>
<dbReference type="Proteomes" id="UP000516349">
    <property type="component" value="Chromosome"/>
</dbReference>
<dbReference type="InterPro" id="IPR001206">
    <property type="entry name" value="Diacylglycerol_kinase_cat_dom"/>
</dbReference>
<evidence type="ECO:0000313" key="4">
    <source>
        <dbReference type="Proteomes" id="UP000516349"/>
    </source>
</evidence>
<organism evidence="3 4">
    <name type="scientific">Entomobacter blattae</name>
    <dbReference type="NCBI Taxonomy" id="2762277"/>
    <lineage>
        <taxon>Bacteria</taxon>
        <taxon>Pseudomonadati</taxon>
        <taxon>Pseudomonadota</taxon>
        <taxon>Alphaproteobacteria</taxon>
        <taxon>Acetobacterales</taxon>
        <taxon>Acetobacteraceae</taxon>
        <taxon>Entomobacter</taxon>
    </lineage>
</organism>
<proteinExistence type="predicted"/>
<dbReference type="KEGG" id="ebla:JGUZn3_03590"/>
<gene>
    <name evidence="3" type="ORF">JGUZn3_03590</name>
</gene>
<dbReference type="AlphaFoldDB" id="A0A7H1NPA0"/>
<dbReference type="SUPFAM" id="SSF111331">
    <property type="entry name" value="NAD kinase/diacylglycerol kinase-like"/>
    <property type="match status" value="1"/>
</dbReference>
<accession>A0A7H1NPA0</accession>